<dbReference type="EMBL" id="MN739837">
    <property type="protein sequence ID" value="QHT74087.1"/>
    <property type="molecule type" value="Genomic_DNA"/>
</dbReference>
<name>A0A6C0H102_9ZZZZ</name>
<sequence>MIFRYDIKKLFIEYKKVIRLLTLYKMTTPKRIFRISKGDLQILINYHTIRDTQTGNSIITFYGNT</sequence>
<proteinExistence type="predicted"/>
<reference evidence="1" key="1">
    <citation type="journal article" date="2020" name="Nature">
        <title>Giant virus diversity and host interactions through global metagenomics.</title>
        <authorList>
            <person name="Schulz F."/>
            <person name="Roux S."/>
            <person name="Paez-Espino D."/>
            <person name="Jungbluth S."/>
            <person name="Walsh D.A."/>
            <person name="Denef V.J."/>
            <person name="McMahon K.D."/>
            <person name="Konstantinidis K.T."/>
            <person name="Eloe-Fadrosh E.A."/>
            <person name="Kyrpides N.C."/>
            <person name="Woyke T."/>
        </authorList>
    </citation>
    <scope>NUCLEOTIDE SEQUENCE</scope>
    <source>
        <strain evidence="1">GVMAG-M-3300023179-4</strain>
    </source>
</reference>
<protein>
    <submittedName>
        <fullName evidence="1">Uncharacterized protein</fullName>
    </submittedName>
</protein>
<accession>A0A6C0H102</accession>
<evidence type="ECO:0000313" key="1">
    <source>
        <dbReference type="EMBL" id="QHT74087.1"/>
    </source>
</evidence>
<dbReference type="AlphaFoldDB" id="A0A6C0H102"/>
<organism evidence="1">
    <name type="scientific">viral metagenome</name>
    <dbReference type="NCBI Taxonomy" id="1070528"/>
    <lineage>
        <taxon>unclassified sequences</taxon>
        <taxon>metagenomes</taxon>
        <taxon>organismal metagenomes</taxon>
    </lineage>
</organism>